<proteinExistence type="inferred from homology"/>
<dbReference type="InterPro" id="IPR004101">
    <property type="entry name" value="Mur_ligase_C"/>
</dbReference>
<organism evidence="13 14">
    <name type="scientific">Facklamia languida CCUG 37842</name>
    <dbReference type="NCBI Taxonomy" id="883113"/>
    <lineage>
        <taxon>Bacteria</taxon>
        <taxon>Bacillati</taxon>
        <taxon>Bacillota</taxon>
        <taxon>Bacilli</taxon>
        <taxon>Lactobacillales</taxon>
        <taxon>Aerococcaceae</taxon>
        <taxon>Facklamia</taxon>
    </lineage>
</organism>
<dbReference type="AlphaFoldDB" id="H3NH23"/>
<dbReference type="HOGENOM" id="CLU_022291_4_1_9"/>
<dbReference type="GO" id="GO:0005524">
    <property type="term" value="F:ATP binding"/>
    <property type="evidence" value="ECO:0007669"/>
    <property type="project" value="UniProtKB-UniRule"/>
</dbReference>
<feature type="domain" description="Mur ligase N-terminal catalytic" evidence="10">
    <location>
        <begin position="24"/>
        <end position="100"/>
    </location>
</feature>
<keyword evidence="6 8" id="KW-0131">Cell cycle</keyword>
<dbReference type="GO" id="GO:0005737">
    <property type="term" value="C:cytoplasm"/>
    <property type="evidence" value="ECO:0007669"/>
    <property type="project" value="UniProtKB-SubCell"/>
</dbReference>
<feature type="binding site" evidence="8">
    <location>
        <begin position="118"/>
        <end position="124"/>
    </location>
    <ligand>
        <name>ATP</name>
        <dbReference type="ChEBI" id="CHEBI:30616"/>
    </ligand>
</feature>
<evidence type="ECO:0000259" key="12">
    <source>
        <dbReference type="Pfam" id="PF08245"/>
    </source>
</evidence>
<feature type="binding site" evidence="8">
    <location>
        <position position="474"/>
    </location>
    <ligand>
        <name>meso-2,6-diaminopimelate</name>
        <dbReference type="ChEBI" id="CHEBI:57791"/>
    </ligand>
</feature>
<name>H3NH23_9LACT</name>
<evidence type="ECO:0000256" key="3">
    <source>
        <dbReference type="ARBA" id="ARBA00022618"/>
    </source>
</evidence>
<feature type="binding site" evidence="8">
    <location>
        <position position="195"/>
    </location>
    <ligand>
        <name>UDP-N-acetyl-alpha-D-muramoyl-L-alanyl-D-glutamate</name>
        <dbReference type="ChEBI" id="CHEBI:83900"/>
    </ligand>
</feature>
<dbReference type="OrthoDB" id="9800958at2"/>
<evidence type="ECO:0000256" key="8">
    <source>
        <dbReference type="HAMAP-Rule" id="MF_00208"/>
    </source>
</evidence>
<dbReference type="InterPro" id="IPR036615">
    <property type="entry name" value="Mur_ligase_C_dom_sf"/>
</dbReference>
<dbReference type="InterPro" id="IPR035911">
    <property type="entry name" value="MurE/MurF_N"/>
</dbReference>
<dbReference type="GO" id="GO:0051301">
    <property type="term" value="P:cell division"/>
    <property type="evidence" value="ECO:0007669"/>
    <property type="project" value="UniProtKB-KW"/>
</dbReference>
<feature type="binding site" evidence="8">
    <location>
        <position position="470"/>
    </location>
    <ligand>
        <name>meso-2,6-diaminopimelate</name>
        <dbReference type="ChEBI" id="CHEBI:57791"/>
    </ligand>
</feature>
<dbReference type="GO" id="GO:0008360">
    <property type="term" value="P:regulation of cell shape"/>
    <property type="evidence" value="ECO:0007669"/>
    <property type="project" value="UniProtKB-KW"/>
</dbReference>
<dbReference type="GO" id="GO:0071555">
    <property type="term" value="P:cell wall organization"/>
    <property type="evidence" value="ECO:0007669"/>
    <property type="project" value="UniProtKB-KW"/>
</dbReference>
<dbReference type="EC" id="6.3.2.13" evidence="8"/>
<feature type="domain" description="Mur ligase C-terminal" evidence="11">
    <location>
        <begin position="346"/>
        <end position="472"/>
    </location>
</feature>
<evidence type="ECO:0000256" key="1">
    <source>
        <dbReference type="ARBA" id="ARBA00004752"/>
    </source>
</evidence>
<protein>
    <recommendedName>
        <fullName evidence="8">UDP-N-acetylmuramoyl-L-alanyl-D-glutamate--2,6-diaminopimelate ligase</fullName>
        <ecNumber evidence="8">6.3.2.13</ecNumber>
    </recommendedName>
    <alternativeName>
        <fullName evidence="8">Meso-A2pm-adding enzyme</fullName>
    </alternativeName>
    <alternativeName>
        <fullName evidence="8">Meso-diaminopimelate-adding enzyme</fullName>
    </alternativeName>
    <alternativeName>
        <fullName evidence="8">UDP-MurNAc-L-Ala-D-Glu:meso-diaminopimelate ligase</fullName>
    </alternativeName>
    <alternativeName>
        <fullName evidence="8">UDP-MurNAc-tripeptide synthetase</fullName>
    </alternativeName>
    <alternativeName>
        <fullName evidence="8">UDP-N-acetylmuramyl-tripeptide synthetase</fullName>
    </alternativeName>
</protein>
<keyword evidence="8" id="KW-0460">Magnesium</keyword>
<dbReference type="HAMAP" id="MF_00208">
    <property type="entry name" value="MurE"/>
    <property type="match status" value="1"/>
</dbReference>
<comment type="caution">
    <text evidence="8">Lacks conserved residue(s) required for the propagation of feature annotation.</text>
</comment>
<dbReference type="Gene3D" id="3.40.1390.10">
    <property type="entry name" value="MurE/MurF, N-terminal domain"/>
    <property type="match status" value="1"/>
</dbReference>
<comment type="cofactor">
    <cofactor evidence="8">
        <name>Mg(2+)</name>
        <dbReference type="ChEBI" id="CHEBI:18420"/>
    </cofactor>
</comment>
<evidence type="ECO:0000313" key="13">
    <source>
        <dbReference type="EMBL" id="EHR38078.1"/>
    </source>
</evidence>
<keyword evidence="8" id="KW-0067">ATP-binding</keyword>
<dbReference type="Pfam" id="PF02875">
    <property type="entry name" value="Mur_ligase_C"/>
    <property type="match status" value="1"/>
</dbReference>
<dbReference type="SUPFAM" id="SSF53623">
    <property type="entry name" value="MurD-like peptide ligases, catalytic domain"/>
    <property type="match status" value="1"/>
</dbReference>
<feature type="binding site" evidence="8">
    <location>
        <begin position="420"/>
        <end position="423"/>
    </location>
    <ligand>
        <name>meso-2,6-diaminopimelate</name>
        <dbReference type="ChEBI" id="CHEBI:57791"/>
    </ligand>
</feature>
<comment type="PTM">
    <text evidence="8">Carboxylation is probably crucial for Mg(2+) binding and, consequently, for the gamma-phosphate positioning of ATP.</text>
</comment>
<feature type="binding site" evidence="8">
    <location>
        <begin position="160"/>
        <end position="161"/>
    </location>
    <ligand>
        <name>UDP-N-acetyl-alpha-D-muramoyl-L-alanyl-D-glutamate</name>
        <dbReference type="ChEBI" id="CHEBI:83900"/>
    </ligand>
</feature>
<dbReference type="SUPFAM" id="SSF63418">
    <property type="entry name" value="MurE/MurF N-terminal domain"/>
    <property type="match status" value="1"/>
</dbReference>
<dbReference type="PANTHER" id="PTHR23135:SF4">
    <property type="entry name" value="UDP-N-ACETYLMURAMOYL-L-ALANYL-D-GLUTAMATE--2,6-DIAMINOPIMELATE LIGASE MURE HOMOLOG, CHLOROPLASTIC"/>
    <property type="match status" value="1"/>
</dbReference>
<evidence type="ECO:0000259" key="11">
    <source>
        <dbReference type="Pfam" id="PF02875"/>
    </source>
</evidence>
<keyword evidence="5 8" id="KW-0573">Peptidoglycan synthesis</keyword>
<evidence type="ECO:0000256" key="7">
    <source>
        <dbReference type="ARBA" id="ARBA00023316"/>
    </source>
</evidence>
<keyword evidence="7 8" id="KW-0961">Cell wall biogenesis/degradation</keyword>
<comment type="similarity">
    <text evidence="2 8">Belongs to the MurCDEF family. MurE subfamily.</text>
</comment>
<evidence type="ECO:0000313" key="14">
    <source>
        <dbReference type="Proteomes" id="UP000006190"/>
    </source>
</evidence>
<dbReference type="InterPro" id="IPR036565">
    <property type="entry name" value="Mur-like_cat_sf"/>
</dbReference>
<dbReference type="GO" id="GO:0000287">
    <property type="term" value="F:magnesium ion binding"/>
    <property type="evidence" value="ECO:0007669"/>
    <property type="project" value="UniProtKB-UniRule"/>
</dbReference>
<comment type="pathway">
    <text evidence="1 8 9">Cell wall biogenesis; peptidoglycan biosynthesis.</text>
</comment>
<feature type="modified residue" description="N6-carboxylysine" evidence="8">
    <location>
        <position position="227"/>
    </location>
</feature>
<keyword evidence="3 8" id="KW-0132">Cell division</keyword>
<dbReference type="Proteomes" id="UP000006190">
    <property type="component" value="Unassembled WGS sequence"/>
</dbReference>
<evidence type="ECO:0000256" key="4">
    <source>
        <dbReference type="ARBA" id="ARBA00022960"/>
    </source>
</evidence>
<evidence type="ECO:0000256" key="2">
    <source>
        <dbReference type="ARBA" id="ARBA00005898"/>
    </source>
</evidence>
<accession>H3NH23</accession>
<comment type="caution">
    <text evidence="13">The sequence shown here is derived from an EMBL/GenBank/DDBJ whole genome shotgun (WGS) entry which is preliminary data.</text>
</comment>
<dbReference type="PATRIC" id="fig|883113.3.peg.159"/>
<comment type="subcellular location">
    <subcellularLocation>
        <location evidence="8 9">Cytoplasm</location>
    </subcellularLocation>
</comment>
<feature type="domain" description="Mur ligase central" evidence="12">
    <location>
        <begin position="116"/>
        <end position="322"/>
    </location>
</feature>
<dbReference type="eggNOG" id="COG0769">
    <property type="taxonomic scope" value="Bacteria"/>
</dbReference>
<dbReference type="PANTHER" id="PTHR23135">
    <property type="entry name" value="MUR LIGASE FAMILY MEMBER"/>
    <property type="match status" value="1"/>
</dbReference>
<feature type="short sequence motif" description="Meso-diaminopimelate recognition motif" evidence="8">
    <location>
        <begin position="420"/>
        <end position="423"/>
    </location>
</feature>
<keyword evidence="8" id="KW-0436">Ligase</keyword>
<keyword evidence="8" id="KW-0963">Cytoplasm</keyword>
<dbReference type="Pfam" id="PF01225">
    <property type="entry name" value="Mur_ligase"/>
    <property type="match status" value="1"/>
</dbReference>
<dbReference type="SUPFAM" id="SSF53244">
    <property type="entry name" value="MurD-like peptide ligases, peptide-binding domain"/>
    <property type="match status" value="1"/>
</dbReference>
<feature type="binding site" evidence="8">
    <location>
        <position position="159"/>
    </location>
    <ligand>
        <name>UDP-N-acetyl-alpha-D-muramoyl-L-alanyl-D-glutamate</name>
        <dbReference type="ChEBI" id="CHEBI:83900"/>
    </ligand>
</feature>
<dbReference type="STRING" id="883113.HMPREF9708_00162"/>
<feature type="binding site" evidence="8">
    <location>
        <position position="187"/>
    </location>
    <ligand>
        <name>UDP-N-acetyl-alpha-D-muramoyl-L-alanyl-D-glutamate</name>
        <dbReference type="ChEBI" id="CHEBI:83900"/>
    </ligand>
</feature>
<dbReference type="InterPro" id="IPR005761">
    <property type="entry name" value="UDP-N-AcMur-Glu-dNH2Pim_ligase"/>
</dbReference>
<sequence>MKAQALIEVLINYQLKGSTDLSCEIQNLTNDSRQAGPGDAFIAIVGQRFDGHSAVDQLIQDRVQMIVAQEVSDYQVQQAIQKNVILVVVPDTNRAQAIMANRFFHEASSTLKLVAVTGTNGKTTTSNMISQLLEAFDHTTGLIGTIHYKIGQTFYPAINTTPDSLTLHRYFAEMVEAGCQDAVLEASSHALALGRLWQTEVDCAIFTNLTREHLDFHQTMDHYAYAKSLLFAQLGEHFKGGQPKLAIVNLDDDYHSVMLAASGAASATYSLENPRATAFADEIEMSPSGLRFTLHFDNQAFKVFLPMIGRYNVYNYLAAFLCLTLSYGYAPQAVIEKTGQMTGVPGRMQVIETDQPFSIVVDFAHTTDALENVLSELSQNKEGKLKVLFGHSGGNRDSAARPDLGNTLFKWADEVVLTADNPRFEPVDKINQELLGDHHDHVHVMIEDRIEAIQYMIQSGQPGDILLFAGKGGESYQVIGDDYVPYDEISVIKDTLVKKFGGE</sequence>
<dbReference type="InterPro" id="IPR000713">
    <property type="entry name" value="Mur_ligase_N"/>
</dbReference>
<dbReference type="NCBIfam" id="TIGR01085">
    <property type="entry name" value="murE"/>
    <property type="match status" value="1"/>
</dbReference>
<gene>
    <name evidence="8" type="primary">murE</name>
    <name evidence="13" type="ORF">HMPREF9708_00162</name>
</gene>
<evidence type="ECO:0000256" key="6">
    <source>
        <dbReference type="ARBA" id="ARBA00023306"/>
    </source>
</evidence>
<feature type="binding site" evidence="8">
    <location>
        <position position="32"/>
    </location>
    <ligand>
        <name>UDP-N-acetyl-alpha-D-muramoyl-L-alanyl-D-glutamate</name>
        <dbReference type="ChEBI" id="CHEBI:83900"/>
    </ligand>
</feature>
<evidence type="ECO:0000259" key="10">
    <source>
        <dbReference type="Pfam" id="PF01225"/>
    </source>
</evidence>
<comment type="catalytic activity">
    <reaction evidence="8">
        <text>UDP-N-acetyl-alpha-D-muramoyl-L-alanyl-D-glutamate + meso-2,6-diaminopimelate + ATP = UDP-N-acetyl-alpha-D-muramoyl-L-alanyl-gamma-D-glutamyl-meso-2,6-diaminopimelate + ADP + phosphate + H(+)</text>
        <dbReference type="Rhea" id="RHEA:23676"/>
        <dbReference type="ChEBI" id="CHEBI:15378"/>
        <dbReference type="ChEBI" id="CHEBI:30616"/>
        <dbReference type="ChEBI" id="CHEBI:43474"/>
        <dbReference type="ChEBI" id="CHEBI:57791"/>
        <dbReference type="ChEBI" id="CHEBI:83900"/>
        <dbReference type="ChEBI" id="CHEBI:83905"/>
        <dbReference type="ChEBI" id="CHEBI:456216"/>
        <dbReference type="EC" id="6.3.2.13"/>
    </reaction>
</comment>
<dbReference type="NCBIfam" id="NF001126">
    <property type="entry name" value="PRK00139.1-4"/>
    <property type="match status" value="1"/>
</dbReference>
<comment type="function">
    <text evidence="8">Catalyzes the addition of meso-diaminopimelic acid to the nucleotide precursor UDP-N-acetylmuramoyl-L-alanyl-D-glutamate (UMAG) in the biosynthesis of bacterial cell-wall peptidoglycan.</text>
</comment>
<dbReference type="Gene3D" id="3.90.190.20">
    <property type="entry name" value="Mur ligase, C-terminal domain"/>
    <property type="match status" value="1"/>
</dbReference>
<dbReference type="Gene3D" id="3.40.1190.10">
    <property type="entry name" value="Mur-like, catalytic domain"/>
    <property type="match status" value="1"/>
</dbReference>
<dbReference type="GO" id="GO:0009252">
    <property type="term" value="P:peptidoglycan biosynthetic process"/>
    <property type="evidence" value="ECO:0007669"/>
    <property type="project" value="UniProtKB-UniRule"/>
</dbReference>
<dbReference type="GO" id="GO:0008765">
    <property type="term" value="F:UDP-N-acetylmuramoylalanyl-D-glutamate-2,6-diaminopimelate ligase activity"/>
    <property type="evidence" value="ECO:0007669"/>
    <property type="project" value="UniProtKB-UniRule"/>
</dbReference>
<dbReference type="RefSeq" id="WP_006308027.1">
    <property type="nucleotide sequence ID" value="NZ_JH601133.1"/>
</dbReference>
<reference evidence="13 14" key="1">
    <citation type="submission" date="2012-01" db="EMBL/GenBank/DDBJ databases">
        <title>The Genome Sequence of Facklamia languida CCUG 37842.</title>
        <authorList>
            <consortium name="The Broad Institute Genome Sequencing Platform"/>
            <person name="Earl A."/>
            <person name="Ward D."/>
            <person name="Feldgarden M."/>
            <person name="Gevers D."/>
            <person name="Huys G."/>
            <person name="Young S.K."/>
            <person name="Zeng Q."/>
            <person name="Gargeya S."/>
            <person name="Fitzgerald M."/>
            <person name="Haas B."/>
            <person name="Abouelleil A."/>
            <person name="Alvarado L."/>
            <person name="Arachchi H.M."/>
            <person name="Berlin A."/>
            <person name="Chapman S.B."/>
            <person name="Gearin G."/>
            <person name="Goldberg J."/>
            <person name="Griggs A."/>
            <person name="Gujja S."/>
            <person name="Hansen M."/>
            <person name="Heiman D."/>
            <person name="Howarth C."/>
            <person name="Larimer J."/>
            <person name="Lui A."/>
            <person name="MacDonald P.J.P."/>
            <person name="McCowen C."/>
            <person name="Montmayeur A."/>
            <person name="Murphy C."/>
            <person name="Neiman D."/>
            <person name="Pearson M."/>
            <person name="Priest M."/>
            <person name="Roberts A."/>
            <person name="Saif S."/>
            <person name="Shea T."/>
            <person name="Sisk P."/>
            <person name="Stolte C."/>
            <person name="Sykes S."/>
            <person name="Wortman J."/>
            <person name="Nusbaum C."/>
            <person name="Birren B."/>
        </authorList>
    </citation>
    <scope>NUCLEOTIDE SEQUENCE [LARGE SCALE GENOMIC DNA]</scope>
    <source>
        <strain evidence="13 14">CCUG 37842</strain>
    </source>
</reference>
<keyword evidence="4 8" id="KW-0133">Cell shape</keyword>
<evidence type="ECO:0000256" key="9">
    <source>
        <dbReference type="RuleBase" id="RU004135"/>
    </source>
</evidence>
<evidence type="ECO:0000256" key="5">
    <source>
        <dbReference type="ARBA" id="ARBA00022984"/>
    </source>
</evidence>
<dbReference type="Pfam" id="PF08245">
    <property type="entry name" value="Mur_ligase_M"/>
    <property type="match status" value="1"/>
</dbReference>
<dbReference type="EMBL" id="AGEG01000002">
    <property type="protein sequence ID" value="EHR38078.1"/>
    <property type="molecule type" value="Genomic_DNA"/>
</dbReference>
<keyword evidence="8" id="KW-0547">Nucleotide-binding</keyword>
<keyword evidence="14" id="KW-1185">Reference proteome</keyword>
<feature type="binding site" evidence="8">
    <location>
        <position position="396"/>
    </location>
    <ligand>
        <name>meso-2,6-diaminopimelate</name>
        <dbReference type="ChEBI" id="CHEBI:57791"/>
    </ligand>
</feature>
<dbReference type="UniPathway" id="UPA00219"/>
<dbReference type="InterPro" id="IPR013221">
    <property type="entry name" value="Mur_ligase_cen"/>
</dbReference>